<evidence type="ECO:0000313" key="2">
    <source>
        <dbReference type="Proteomes" id="UP001454036"/>
    </source>
</evidence>
<dbReference type="AlphaFoldDB" id="A0AAV3RL63"/>
<accession>A0AAV3RL63</accession>
<keyword evidence="2" id="KW-1185">Reference proteome</keyword>
<organism evidence="1 2">
    <name type="scientific">Lithospermum erythrorhizon</name>
    <name type="common">Purple gromwell</name>
    <name type="synonym">Lithospermum officinale var. erythrorhizon</name>
    <dbReference type="NCBI Taxonomy" id="34254"/>
    <lineage>
        <taxon>Eukaryota</taxon>
        <taxon>Viridiplantae</taxon>
        <taxon>Streptophyta</taxon>
        <taxon>Embryophyta</taxon>
        <taxon>Tracheophyta</taxon>
        <taxon>Spermatophyta</taxon>
        <taxon>Magnoliopsida</taxon>
        <taxon>eudicotyledons</taxon>
        <taxon>Gunneridae</taxon>
        <taxon>Pentapetalae</taxon>
        <taxon>asterids</taxon>
        <taxon>lamiids</taxon>
        <taxon>Boraginales</taxon>
        <taxon>Boraginaceae</taxon>
        <taxon>Boraginoideae</taxon>
        <taxon>Lithospermeae</taxon>
        <taxon>Lithospermum</taxon>
    </lineage>
</organism>
<reference evidence="1 2" key="1">
    <citation type="submission" date="2024-01" db="EMBL/GenBank/DDBJ databases">
        <title>The complete chloroplast genome sequence of Lithospermum erythrorhizon: insights into the phylogenetic relationship among Boraginaceae species and the maternal lineages of purple gromwells.</title>
        <authorList>
            <person name="Okada T."/>
            <person name="Watanabe K."/>
        </authorList>
    </citation>
    <scope>NUCLEOTIDE SEQUENCE [LARGE SCALE GENOMIC DNA]</scope>
</reference>
<name>A0AAV3RL63_LITER</name>
<evidence type="ECO:0000313" key="1">
    <source>
        <dbReference type="EMBL" id="GAA0175986.1"/>
    </source>
</evidence>
<sequence>MAKVSWDTVCLPLVEGGLGFKDMFDWNQVCLCKLLWNIASRKETLWVQWVHTVRLKGVSVWGYKKRKKDPWYWKKILRVRPLVQDNDQERVSLRLPNDVSLREALPLRLPRPRRRTTKILRLDSEASLVTFSTGEDKWGWRN</sequence>
<proteinExistence type="predicted"/>
<protein>
    <submittedName>
        <fullName evidence="1">Uncharacterized protein</fullName>
    </submittedName>
</protein>
<dbReference type="PANTHER" id="PTHR33116:SF84">
    <property type="entry name" value="RNA-DIRECTED DNA POLYMERASE"/>
    <property type="match status" value="1"/>
</dbReference>
<comment type="caution">
    <text evidence="1">The sequence shown here is derived from an EMBL/GenBank/DDBJ whole genome shotgun (WGS) entry which is preliminary data.</text>
</comment>
<dbReference type="EMBL" id="BAABME010009880">
    <property type="protein sequence ID" value="GAA0175986.1"/>
    <property type="molecule type" value="Genomic_DNA"/>
</dbReference>
<dbReference type="Proteomes" id="UP001454036">
    <property type="component" value="Unassembled WGS sequence"/>
</dbReference>
<dbReference type="PANTHER" id="PTHR33116">
    <property type="entry name" value="REVERSE TRANSCRIPTASE ZINC-BINDING DOMAIN-CONTAINING PROTEIN-RELATED-RELATED"/>
    <property type="match status" value="1"/>
</dbReference>
<gene>
    <name evidence="1" type="ORF">LIER_29061</name>
</gene>